<evidence type="ECO:0000313" key="2">
    <source>
        <dbReference type="EMBL" id="MDQ6410715.1"/>
    </source>
</evidence>
<sequence>MNERYSVETLKRTVALIQERFHTSITHSERLAAAALNGIDAHGLDPDDWATVVATVDVVVRAWICGNGTNPVGIADK</sequence>
<evidence type="ECO:0000313" key="4">
    <source>
        <dbReference type="Proteomes" id="UP001242288"/>
    </source>
</evidence>
<comment type="caution">
    <text evidence="2">The sequence shown here is derived from an EMBL/GenBank/DDBJ whole genome shotgun (WGS) entry which is preliminary data.</text>
</comment>
<dbReference type="RefSeq" id="WP_266259876.1">
    <property type="nucleotide sequence ID" value="NZ_JAMXWF010000024.1"/>
</dbReference>
<organism evidence="2 4">
    <name type="scientific">Paraburkholderia madseniana</name>
    <dbReference type="NCBI Taxonomy" id="2599607"/>
    <lineage>
        <taxon>Bacteria</taxon>
        <taxon>Pseudomonadati</taxon>
        <taxon>Pseudomonadota</taxon>
        <taxon>Betaproteobacteria</taxon>
        <taxon>Burkholderiales</taxon>
        <taxon>Burkholderiaceae</taxon>
        <taxon>Paraburkholderia</taxon>
    </lineage>
</organism>
<dbReference type="Proteomes" id="UP001209412">
    <property type="component" value="Unassembled WGS sequence"/>
</dbReference>
<reference evidence="2" key="1">
    <citation type="submission" date="2022-06" db="EMBL/GenBank/DDBJ databases">
        <title>PHB producers.</title>
        <authorList>
            <person name="Besaury L."/>
        </authorList>
    </citation>
    <scope>NUCLEOTIDE SEQUENCE</scope>
    <source>
        <strain evidence="2 3">SEWS6</strain>
    </source>
</reference>
<keyword evidence="3" id="KW-1185">Reference proteome</keyword>
<evidence type="ECO:0000313" key="1">
    <source>
        <dbReference type="EMBL" id="MCX4148897.1"/>
    </source>
</evidence>
<dbReference type="EMBL" id="JAMXWF010000024">
    <property type="protein sequence ID" value="MDQ6410715.1"/>
    <property type="molecule type" value="Genomic_DNA"/>
</dbReference>
<protein>
    <submittedName>
        <fullName evidence="2">Uncharacterized protein</fullName>
    </submittedName>
</protein>
<dbReference type="EMBL" id="JAPKHW010000024">
    <property type="protein sequence ID" value="MCX4148897.1"/>
    <property type="molecule type" value="Genomic_DNA"/>
</dbReference>
<accession>A0AAP5BI05</accession>
<dbReference type="Proteomes" id="UP001242288">
    <property type="component" value="Unassembled WGS sequence"/>
</dbReference>
<gene>
    <name evidence="2" type="ORF">NIE36_26420</name>
    <name evidence="1" type="ORF">OSB80_26500</name>
</gene>
<name>A0AAP5BI05_9BURK</name>
<proteinExistence type="predicted"/>
<evidence type="ECO:0000313" key="3">
    <source>
        <dbReference type="Proteomes" id="UP001209412"/>
    </source>
</evidence>
<dbReference type="AlphaFoldDB" id="A0AAP5BI05"/>